<dbReference type="KEGG" id="tgi:RBB81_05990"/>
<dbReference type="PANTHER" id="PTHR33307:SF6">
    <property type="entry name" value="ALPHA-RHAMNOSIDASE (EUROFUNG)-RELATED"/>
    <property type="match status" value="1"/>
</dbReference>
<feature type="domain" description="Alpha-L-rhamnosidase C-terminal" evidence="8">
    <location>
        <begin position="973"/>
        <end position="1048"/>
    </location>
</feature>
<dbReference type="EMBL" id="CP132938">
    <property type="protein sequence ID" value="XCB23473.1"/>
    <property type="molecule type" value="Genomic_DNA"/>
</dbReference>
<dbReference type="InterPro" id="IPR012341">
    <property type="entry name" value="6hp_glycosidase-like_sf"/>
</dbReference>
<keyword evidence="3 9" id="KW-0378">Hydrolase</keyword>
<evidence type="ECO:0000259" key="8">
    <source>
        <dbReference type="Pfam" id="PF17390"/>
    </source>
</evidence>
<dbReference type="Gene3D" id="1.50.10.10">
    <property type="match status" value="1"/>
</dbReference>
<feature type="domain" description="Alpha-L-rhamnosidase concanavalin-like" evidence="5">
    <location>
        <begin position="532"/>
        <end position="627"/>
    </location>
</feature>
<evidence type="ECO:0000259" key="6">
    <source>
        <dbReference type="Pfam" id="PF08531"/>
    </source>
</evidence>
<proteinExistence type="predicted"/>
<dbReference type="Pfam" id="PF08531">
    <property type="entry name" value="Bac_rhamnosid_N"/>
    <property type="match status" value="1"/>
</dbReference>
<organism evidence="9">
    <name type="scientific">Tunturiibacter gelidiferens</name>
    <dbReference type="NCBI Taxonomy" id="3069689"/>
    <lineage>
        <taxon>Bacteria</taxon>
        <taxon>Pseudomonadati</taxon>
        <taxon>Acidobacteriota</taxon>
        <taxon>Terriglobia</taxon>
        <taxon>Terriglobales</taxon>
        <taxon>Acidobacteriaceae</taxon>
        <taxon>Tunturiibacter</taxon>
    </lineage>
</organism>
<evidence type="ECO:0000256" key="3">
    <source>
        <dbReference type="ARBA" id="ARBA00022801"/>
    </source>
</evidence>
<dbReference type="RefSeq" id="WP_353073064.1">
    <property type="nucleotide sequence ID" value="NZ_CP132938.1"/>
</dbReference>
<sequence length="1077" mass="118562">MKILRHATSLFASPAQRASFVAALSLCAATASAAPVHLRVDQRINPLGIDSARPTLSWQSDATTRNWSQSAYRILVASSATTLRQGRADVWDSGKQMSSESVNVAYAGPALTSHQRCYWTVQTWDSQGKEERSSEVAWWEMGLLQPSDWKAQWIRRDNRDEAEVLKAISWIWIQEGDSERVPQGMEAEFQYNLHLDKLPSAAVLHILAGGIFTAQVNGIVTGHKDQWGAFDREDIRDQLHVGDNQIVVHIKSPKSSESNRTFRVALAAALKLTDDEGETKWIESDDTWQARSIKPVEAKEWSAAKKLGAFSDLNFGVGTDRESRGQNPTVIDSSTALFRKQFTPSRKVVSARLYVTALGSYQSYVNGKEVSKFRLTPGFTDYRKRVLYQTYDVTSLLVPGHNTIAAILGAGWHGSPLLWSGSRLFPGPDRLRAQLELTFADGTHQVIATDSSWETAASPIVSSEIYGGEAYDARLEVPGWNTSASPNSAHWMPVVVDDANTGLLVTAQPDTPVQPAQTISPVAVTMVGSGNTQNAVFDMGQNMVGVARLHVHGARGTTIKLRFAERLNPDGTVYTENLRDADATDYYTLSGHGDEDWTPAFTFHGFRYVQVSGYGGKPPLSALQGLVLNSLPASPAIRFDSSSTLLNKMSELGLWGQRGNFVSIPTDCPQRDERMGWMGDAGAFWRTGSYNFDIDAFSHKFMLDVIDAQSPDGAFSNISPNLLQGRDGHPGAPGWGDAGVLVPYATWLQYGDAAVIERSWPDMERWMDFILRTNPNYVREKDLGANFADWLAPDPHTPSDLVATAYWVIIARQMQTMATALGRTADADKYATLISHIQDAYQQKYVQADGSVAGDTQTSYVLTMYAGLAPKAMEKSMTDRLVRDIQAHQTHLTTGFLGTPFLLSVLEAQGRSDVAYNLLLTTTYPSWGYMVDKGATTWWERWNGDTGDPAMNSYNHYAFGSVMAWVFRRVGGVDADPAMPGFHHVLISPHVEPGLSHMHTEYDSVYGTIVTDWTKKPDGQLQLSVKIPANTTATVFLPATPTSIAKQDGDRITTPYKEGSMVREIGSGSYTFSVDGN</sequence>
<dbReference type="Pfam" id="PF17390">
    <property type="entry name" value="Bac_rhamnosid_C"/>
    <property type="match status" value="1"/>
</dbReference>
<protein>
    <recommendedName>
        <fullName evidence="2">alpha-L-rhamnosidase</fullName>
        <ecNumber evidence="2">3.2.1.40</ecNumber>
    </recommendedName>
</protein>
<evidence type="ECO:0000259" key="7">
    <source>
        <dbReference type="Pfam" id="PF17389"/>
    </source>
</evidence>
<accession>A0AAU7Z3N4</accession>
<dbReference type="Gene3D" id="2.60.120.260">
    <property type="entry name" value="Galactose-binding domain-like"/>
    <property type="match status" value="3"/>
</dbReference>
<dbReference type="InterPro" id="IPR008902">
    <property type="entry name" value="Rhamnosid_concanavalin"/>
</dbReference>
<dbReference type="Pfam" id="PF17389">
    <property type="entry name" value="Bac_rhamnosid6H"/>
    <property type="match status" value="1"/>
</dbReference>
<dbReference type="SUPFAM" id="SSF48208">
    <property type="entry name" value="Six-hairpin glycosidases"/>
    <property type="match status" value="1"/>
</dbReference>
<evidence type="ECO:0000256" key="4">
    <source>
        <dbReference type="SAM" id="SignalP"/>
    </source>
</evidence>
<dbReference type="EC" id="3.2.1.40" evidence="2"/>
<dbReference type="Pfam" id="PF05592">
    <property type="entry name" value="Bac_rhamnosid"/>
    <property type="match status" value="1"/>
</dbReference>
<dbReference type="AlphaFoldDB" id="A0AAU7Z3N4"/>
<dbReference type="GO" id="GO:0005975">
    <property type="term" value="P:carbohydrate metabolic process"/>
    <property type="evidence" value="ECO:0007669"/>
    <property type="project" value="InterPro"/>
</dbReference>
<dbReference type="InterPro" id="IPR035396">
    <property type="entry name" value="Bac_rhamnosid6H"/>
</dbReference>
<gene>
    <name evidence="9" type="ORF">RBB81_05990</name>
</gene>
<evidence type="ECO:0000256" key="2">
    <source>
        <dbReference type="ARBA" id="ARBA00012652"/>
    </source>
</evidence>
<dbReference type="GO" id="GO:0030596">
    <property type="term" value="F:alpha-L-rhamnosidase activity"/>
    <property type="evidence" value="ECO:0007669"/>
    <property type="project" value="UniProtKB-EC"/>
</dbReference>
<reference evidence="9" key="2">
    <citation type="journal article" date="2024" name="Environ. Microbiol.">
        <title>Genome analysis and description of Tunturibacter gen. nov. expands the diversity of Terriglobia in tundra soils.</title>
        <authorList>
            <person name="Messyasz A."/>
            <person name="Mannisto M.K."/>
            <person name="Kerkhof L.J."/>
            <person name="Haggblom M.M."/>
        </authorList>
    </citation>
    <scope>NUCLEOTIDE SEQUENCE</scope>
    <source>
        <strain evidence="9">M8UP39</strain>
    </source>
</reference>
<dbReference type="InterPro" id="IPR035398">
    <property type="entry name" value="Bac_rhamnosid_C"/>
</dbReference>
<name>A0AAU7Z3N4_9BACT</name>
<dbReference type="Pfam" id="PF25788">
    <property type="entry name" value="Ig_Rha78A_N"/>
    <property type="match status" value="1"/>
</dbReference>
<dbReference type="InterPro" id="IPR013737">
    <property type="entry name" value="Bac_rhamnosid_N"/>
</dbReference>
<feature type="domain" description="Alpha-L-rhamnosidase six-hairpin glycosidase" evidence="7">
    <location>
        <begin position="639"/>
        <end position="970"/>
    </location>
</feature>
<feature type="signal peptide" evidence="4">
    <location>
        <begin position="1"/>
        <end position="33"/>
    </location>
</feature>
<dbReference type="InterPro" id="IPR016007">
    <property type="entry name" value="Alpha_rhamnosid"/>
</dbReference>
<dbReference type="PIRSF" id="PIRSF010631">
    <property type="entry name" value="A-rhamnsds"/>
    <property type="match status" value="1"/>
</dbReference>
<feature type="domain" description="Bacterial alpha-L-rhamnosidase N-terminal" evidence="6">
    <location>
        <begin position="347"/>
        <end position="514"/>
    </location>
</feature>
<dbReference type="Gene3D" id="2.60.420.10">
    <property type="entry name" value="Maltose phosphorylase, domain 3"/>
    <property type="match status" value="1"/>
</dbReference>
<dbReference type="InterPro" id="IPR013783">
    <property type="entry name" value="Ig-like_fold"/>
</dbReference>
<comment type="catalytic activity">
    <reaction evidence="1">
        <text>Hydrolysis of terminal non-reducing alpha-L-rhamnose residues in alpha-L-rhamnosides.</text>
        <dbReference type="EC" id="3.2.1.40"/>
    </reaction>
</comment>
<feature type="chain" id="PRO_5043358392" description="alpha-L-rhamnosidase" evidence="4">
    <location>
        <begin position="34"/>
        <end position="1077"/>
    </location>
</feature>
<reference evidence="9" key="1">
    <citation type="submission" date="2023-08" db="EMBL/GenBank/DDBJ databases">
        <authorList>
            <person name="Messyasz A."/>
            <person name="Mannisto M.K."/>
            <person name="Kerkhof L.J."/>
            <person name="Haggblom M."/>
        </authorList>
    </citation>
    <scope>NUCLEOTIDE SEQUENCE</scope>
    <source>
        <strain evidence="9">M8UP39</strain>
    </source>
</reference>
<evidence type="ECO:0000259" key="5">
    <source>
        <dbReference type="Pfam" id="PF05592"/>
    </source>
</evidence>
<dbReference type="Gene3D" id="2.60.40.10">
    <property type="entry name" value="Immunoglobulins"/>
    <property type="match status" value="1"/>
</dbReference>
<evidence type="ECO:0000256" key="1">
    <source>
        <dbReference type="ARBA" id="ARBA00001445"/>
    </source>
</evidence>
<keyword evidence="4" id="KW-0732">Signal</keyword>
<dbReference type="PANTHER" id="PTHR33307">
    <property type="entry name" value="ALPHA-RHAMNOSIDASE (EUROFUNG)"/>
    <property type="match status" value="1"/>
</dbReference>
<dbReference type="InterPro" id="IPR008928">
    <property type="entry name" value="6-hairpin_glycosidase_sf"/>
</dbReference>
<evidence type="ECO:0000313" key="9">
    <source>
        <dbReference type="EMBL" id="XCB23473.1"/>
    </source>
</evidence>